<protein>
    <recommendedName>
        <fullName evidence="4">Dolichyl-phosphate-mannose-protein mannosyltransferase</fullName>
    </recommendedName>
</protein>
<accession>A0A327WDF5</accession>
<sequence>MFASYRNPKSTEYSFRYFLLADRRNLLLAGVAAVTILLNLIIFKMIYPYADITADSETYITAAMYNVPANIWPIGYSQILRYFHTITASETALVAFQYVCLQCGAFFLYFTILYLLKPGKIFRYGAFLFLLINPLFLYLSNYVITEALFLALGFTWFALLLWMLYKPGLLVFLLHGIVLALVFTIRYNAMFFPIVAAFPLIICRAPLWKKSIAVAFPFLLITGFIIFTMNATYRATGVRKFSVFSSWQLANNAMYMAPYIPYDTVHIPQNCRRINAYTHAFYTSSLFNKDKATPANGAYYMWEDNGPMKALLSYTKQKYGIDDTFSGWAQTAPIFEAYGTYMITHHPWAFARYFWLPNMVEYLRPSPELIENNIRAKHGTPVNMQAWFNGTPATVSNPLPGVQSFIIMKYVMLVIFLQIVFLEELIRYLYLKRHRYARRIFNKVLVVFSVFMIVNFFFSTLAAPVILRYQLMLMVLQLFAVLLLIEKNENNPIPTPKELKEDEAMMGI</sequence>
<keyword evidence="1" id="KW-1133">Transmembrane helix</keyword>
<keyword evidence="1" id="KW-0812">Transmembrane</keyword>
<dbReference type="OrthoDB" id="636847at2"/>
<evidence type="ECO:0000313" key="2">
    <source>
        <dbReference type="EMBL" id="RAJ87601.1"/>
    </source>
</evidence>
<feature type="transmembrane region" description="Helical" evidence="1">
    <location>
        <begin position="92"/>
        <end position="115"/>
    </location>
</feature>
<name>A0A327WDF5_9BACT</name>
<evidence type="ECO:0008006" key="4">
    <source>
        <dbReference type="Google" id="ProtNLM"/>
    </source>
</evidence>
<feature type="transmembrane region" description="Helical" evidence="1">
    <location>
        <begin position="440"/>
        <end position="461"/>
    </location>
</feature>
<dbReference type="EMBL" id="QLMA01000001">
    <property type="protein sequence ID" value="RAJ87601.1"/>
    <property type="molecule type" value="Genomic_DNA"/>
</dbReference>
<reference evidence="2 3" key="1">
    <citation type="submission" date="2018-06" db="EMBL/GenBank/DDBJ databases">
        <title>Genomic Encyclopedia of Archaeal and Bacterial Type Strains, Phase II (KMG-II): from individual species to whole genera.</title>
        <authorList>
            <person name="Goeker M."/>
        </authorList>
    </citation>
    <scope>NUCLEOTIDE SEQUENCE [LARGE SCALE GENOMIC DNA]</scope>
    <source>
        <strain evidence="2 3">DSM 29821</strain>
    </source>
</reference>
<feature type="transmembrane region" description="Helical" evidence="1">
    <location>
        <begin position="26"/>
        <end position="47"/>
    </location>
</feature>
<dbReference type="Proteomes" id="UP000249819">
    <property type="component" value="Unassembled WGS sequence"/>
</dbReference>
<keyword evidence="3" id="KW-1185">Reference proteome</keyword>
<evidence type="ECO:0000313" key="3">
    <source>
        <dbReference type="Proteomes" id="UP000249819"/>
    </source>
</evidence>
<feature type="transmembrane region" description="Helical" evidence="1">
    <location>
        <begin position="121"/>
        <end position="140"/>
    </location>
</feature>
<proteinExistence type="predicted"/>
<evidence type="ECO:0000256" key="1">
    <source>
        <dbReference type="SAM" id="Phobius"/>
    </source>
</evidence>
<feature type="transmembrane region" description="Helical" evidence="1">
    <location>
        <begin position="147"/>
        <end position="165"/>
    </location>
</feature>
<dbReference type="AlphaFoldDB" id="A0A327WDF5"/>
<feature type="transmembrane region" description="Helical" evidence="1">
    <location>
        <begin position="177"/>
        <end position="202"/>
    </location>
</feature>
<feature type="transmembrane region" description="Helical" evidence="1">
    <location>
        <begin position="407"/>
        <end position="428"/>
    </location>
</feature>
<feature type="transmembrane region" description="Helical" evidence="1">
    <location>
        <begin position="214"/>
        <end position="233"/>
    </location>
</feature>
<dbReference type="RefSeq" id="WP_111590281.1">
    <property type="nucleotide sequence ID" value="NZ_QLMA01000001.1"/>
</dbReference>
<feature type="transmembrane region" description="Helical" evidence="1">
    <location>
        <begin position="59"/>
        <end position="80"/>
    </location>
</feature>
<organism evidence="2 3">
    <name type="scientific">Chitinophaga dinghuensis</name>
    <dbReference type="NCBI Taxonomy" id="1539050"/>
    <lineage>
        <taxon>Bacteria</taxon>
        <taxon>Pseudomonadati</taxon>
        <taxon>Bacteroidota</taxon>
        <taxon>Chitinophagia</taxon>
        <taxon>Chitinophagales</taxon>
        <taxon>Chitinophagaceae</taxon>
        <taxon>Chitinophaga</taxon>
    </lineage>
</organism>
<gene>
    <name evidence="2" type="ORF">CLV59_101361</name>
</gene>
<keyword evidence="1" id="KW-0472">Membrane</keyword>
<comment type="caution">
    <text evidence="2">The sequence shown here is derived from an EMBL/GenBank/DDBJ whole genome shotgun (WGS) entry which is preliminary data.</text>
</comment>